<evidence type="ECO:0000256" key="2">
    <source>
        <dbReference type="SAM" id="SignalP"/>
    </source>
</evidence>
<comment type="caution">
    <text evidence="3">The sequence shown here is derived from an EMBL/GenBank/DDBJ whole genome shotgun (WGS) entry which is preliminary data.</text>
</comment>
<reference evidence="3" key="1">
    <citation type="journal article" date="2020" name="bioRxiv">
        <title>Hybrid origin of Populus tomentosa Carr. identified through genome sequencing and phylogenomic analysis.</title>
        <authorList>
            <person name="An X."/>
            <person name="Gao K."/>
            <person name="Chen Z."/>
            <person name="Li J."/>
            <person name="Yang X."/>
            <person name="Yang X."/>
            <person name="Zhou J."/>
            <person name="Guo T."/>
            <person name="Zhao T."/>
            <person name="Huang S."/>
            <person name="Miao D."/>
            <person name="Khan W.U."/>
            <person name="Rao P."/>
            <person name="Ye M."/>
            <person name="Lei B."/>
            <person name="Liao W."/>
            <person name="Wang J."/>
            <person name="Ji L."/>
            <person name="Li Y."/>
            <person name="Guo B."/>
            <person name="Mustafa N.S."/>
            <person name="Li S."/>
            <person name="Yun Q."/>
            <person name="Keller S.R."/>
            <person name="Mao J."/>
            <person name="Zhang R."/>
            <person name="Strauss S.H."/>
        </authorList>
    </citation>
    <scope>NUCLEOTIDE SEQUENCE</scope>
    <source>
        <strain evidence="3">GM15</strain>
        <tissue evidence="3">Leaf</tissue>
    </source>
</reference>
<name>A0A8X7ZK55_POPTO</name>
<sequence length="160" mass="17182">MCKEHLFLGTKAIFLSFLILAASATLVVAARASNLMEPKTGSNDTDFSKYNRPIAPSGPNPCSYMRGPGHCQPPKLIKTMVSSGCKRSLSLRAKAIFLLLLILVARADLVDAARPSDTMTKKPRFGASSTHFPQSNRPVPPSAPNPCSYIPGQGECKPPK</sequence>
<accession>A0A8X7ZK55</accession>
<feature type="region of interest" description="Disordered" evidence="1">
    <location>
        <begin position="116"/>
        <end position="160"/>
    </location>
</feature>
<evidence type="ECO:0000256" key="1">
    <source>
        <dbReference type="SAM" id="MobiDB-lite"/>
    </source>
</evidence>
<keyword evidence="4" id="KW-1185">Reference proteome</keyword>
<dbReference type="AlphaFoldDB" id="A0A8X7ZK55"/>
<gene>
    <name evidence="3" type="ORF">POTOM_024294</name>
</gene>
<evidence type="ECO:0000313" key="3">
    <source>
        <dbReference type="EMBL" id="KAG6772868.1"/>
    </source>
</evidence>
<feature type="compositionally biased region" description="Polar residues" evidence="1">
    <location>
        <begin position="127"/>
        <end position="137"/>
    </location>
</feature>
<dbReference type="OrthoDB" id="858586at2759"/>
<proteinExistence type="predicted"/>
<keyword evidence="2" id="KW-0732">Signal</keyword>
<feature type="chain" id="PRO_5036494175" evidence="2">
    <location>
        <begin position="30"/>
        <end position="160"/>
    </location>
</feature>
<organism evidence="3 4">
    <name type="scientific">Populus tomentosa</name>
    <name type="common">Chinese white poplar</name>
    <dbReference type="NCBI Taxonomy" id="118781"/>
    <lineage>
        <taxon>Eukaryota</taxon>
        <taxon>Viridiplantae</taxon>
        <taxon>Streptophyta</taxon>
        <taxon>Embryophyta</taxon>
        <taxon>Tracheophyta</taxon>
        <taxon>Spermatophyta</taxon>
        <taxon>Magnoliopsida</taxon>
        <taxon>eudicotyledons</taxon>
        <taxon>Gunneridae</taxon>
        <taxon>Pentapetalae</taxon>
        <taxon>rosids</taxon>
        <taxon>fabids</taxon>
        <taxon>Malpighiales</taxon>
        <taxon>Salicaceae</taxon>
        <taxon>Saliceae</taxon>
        <taxon>Populus</taxon>
    </lineage>
</organism>
<feature type="signal peptide" evidence="2">
    <location>
        <begin position="1"/>
        <end position="29"/>
    </location>
</feature>
<protein>
    <submittedName>
        <fullName evidence="3">Uncharacterized protein</fullName>
    </submittedName>
</protein>
<dbReference type="EMBL" id="JAAWWB010000011">
    <property type="protein sequence ID" value="KAG6772868.1"/>
    <property type="molecule type" value="Genomic_DNA"/>
</dbReference>
<evidence type="ECO:0000313" key="4">
    <source>
        <dbReference type="Proteomes" id="UP000886885"/>
    </source>
</evidence>
<dbReference type="Proteomes" id="UP000886885">
    <property type="component" value="Chromosome 6A"/>
</dbReference>